<organism evidence="3 4">
    <name type="scientific">Phytophthora megakarya</name>
    <dbReference type="NCBI Taxonomy" id="4795"/>
    <lineage>
        <taxon>Eukaryota</taxon>
        <taxon>Sar</taxon>
        <taxon>Stramenopiles</taxon>
        <taxon>Oomycota</taxon>
        <taxon>Peronosporomycetes</taxon>
        <taxon>Peronosporales</taxon>
        <taxon>Peronosporaceae</taxon>
        <taxon>Phytophthora</taxon>
    </lineage>
</organism>
<feature type="transmembrane region" description="Helical" evidence="2">
    <location>
        <begin position="12"/>
        <end position="31"/>
    </location>
</feature>
<sequence>MMRLVNPIIKVLGALVRYGCCLYMIYYYFVLTRIRDRIKFRWKSLKCESVLAAFLLDPSKAVDAFEGNDLDDAINKSVDFATRVELPSSSWSLDECENNSCDAPLDWGMLKNKRFPLLYDFATRLQANALGAFTLVLHNKRKNRLKPERVEELAFIYSNTGDKGAKSQVHYMETEEDVDERRIFDRFSDSDIESPVLPEISNATPTSAQNEAAELARSASGITPRARRT</sequence>
<evidence type="ECO:0000313" key="4">
    <source>
        <dbReference type="Proteomes" id="UP000198211"/>
    </source>
</evidence>
<dbReference type="AlphaFoldDB" id="A0A225V893"/>
<evidence type="ECO:0008006" key="5">
    <source>
        <dbReference type="Google" id="ProtNLM"/>
    </source>
</evidence>
<accession>A0A225V893</accession>
<keyword evidence="4" id="KW-1185">Reference proteome</keyword>
<dbReference type="Proteomes" id="UP000198211">
    <property type="component" value="Unassembled WGS sequence"/>
</dbReference>
<gene>
    <name evidence="3" type="ORF">PHMEG_00026983</name>
</gene>
<evidence type="ECO:0000313" key="3">
    <source>
        <dbReference type="EMBL" id="OWZ01595.1"/>
    </source>
</evidence>
<proteinExistence type="predicted"/>
<feature type="region of interest" description="Disordered" evidence="1">
    <location>
        <begin position="195"/>
        <end position="229"/>
    </location>
</feature>
<keyword evidence="2" id="KW-1133">Transmembrane helix</keyword>
<dbReference type="SUPFAM" id="SSF53098">
    <property type="entry name" value="Ribonuclease H-like"/>
    <property type="match status" value="1"/>
</dbReference>
<dbReference type="InterPro" id="IPR012337">
    <property type="entry name" value="RNaseH-like_sf"/>
</dbReference>
<keyword evidence="2" id="KW-0812">Transmembrane</keyword>
<name>A0A225V893_9STRA</name>
<evidence type="ECO:0000256" key="1">
    <source>
        <dbReference type="SAM" id="MobiDB-lite"/>
    </source>
</evidence>
<keyword evidence="2" id="KW-0472">Membrane</keyword>
<protein>
    <recommendedName>
        <fullName evidence="5">HAT C-terminal dimerisation domain-containing protein</fullName>
    </recommendedName>
</protein>
<dbReference type="OrthoDB" id="2017576at2759"/>
<dbReference type="EMBL" id="NBNE01006733">
    <property type="protein sequence ID" value="OWZ01595.1"/>
    <property type="molecule type" value="Genomic_DNA"/>
</dbReference>
<evidence type="ECO:0000256" key="2">
    <source>
        <dbReference type="SAM" id="Phobius"/>
    </source>
</evidence>
<reference evidence="4" key="1">
    <citation type="submission" date="2017-03" db="EMBL/GenBank/DDBJ databases">
        <title>Phytopthora megakarya and P. palmivora, two closely related causual agents of cacao black pod achieved similar genome size and gene model numbers by different mechanisms.</title>
        <authorList>
            <person name="Ali S."/>
            <person name="Shao J."/>
            <person name="Larry D.J."/>
            <person name="Kronmiller B."/>
            <person name="Shen D."/>
            <person name="Strem M.D."/>
            <person name="Melnick R.L."/>
            <person name="Guiltinan M.J."/>
            <person name="Tyler B.M."/>
            <person name="Meinhardt L.W."/>
            <person name="Bailey B.A."/>
        </authorList>
    </citation>
    <scope>NUCLEOTIDE SEQUENCE [LARGE SCALE GENOMIC DNA]</scope>
    <source>
        <strain evidence="4">zdho120</strain>
    </source>
</reference>
<comment type="caution">
    <text evidence="3">The sequence shown here is derived from an EMBL/GenBank/DDBJ whole genome shotgun (WGS) entry which is preliminary data.</text>
</comment>
<feature type="compositionally biased region" description="Polar residues" evidence="1">
    <location>
        <begin position="201"/>
        <end position="210"/>
    </location>
</feature>